<dbReference type="PANTHER" id="PTHR43695:SF1">
    <property type="entry name" value="RHAMNOGALACTURONAN ACETYLESTERASE"/>
    <property type="match status" value="1"/>
</dbReference>
<dbReference type="GO" id="GO:0016788">
    <property type="term" value="F:hydrolase activity, acting on ester bonds"/>
    <property type="evidence" value="ECO:0007669"/>
    <property type="project" value="UniProtKB-ARBA"/>
</dbReference>
<dbReference type="InterPro" id="IPR036514">
    <property type="entry name" value="SGNH_hydro_sf"/>
</dbReference>
<dbReference type="Gene3D" id="3.40.50.1110">
    <property type="entry name" value="SGNH hydrolase"/>
    <property type="match status" value="1"/>
</dbReference>
<dbReference type="InterPro" id="IPR013830">
    <property type="entry name" value="SGNH_hydro"/>
</dbReference>
<dbReference type="AlphaFoldDB" id="A0A0E9LY33"/>
<evidence type="ECO:0000259" key="3">
    <source>
        <dbReference type="Pfam" id="PF13472"/>
    </source>
</evidence>
<dbReference type="Pfam" id="PF13472">
    <property type="entry name" value="Lipase_GDSL_2"/>
    <property type="match status" value="1"/>
</dbReference>
<keyword evidence="2" id="KW-0378">Hydrolase</keyword>
<comment type="similarity">
    <text evidence="1">Belongs to the 'GDSL' lipolytic enzyme family.</text>
</comment>
<gene>
    <name evidence="4" type="ORF">JCM15548_12417</name>
</gene>
<dbReference type="InterPro" id="IPR037459">
    <property type="entry name" value="RhgT-like"/>
</dbReference>
<evidence type="ECO:0000256" key="1">
    <source>
        <dbReference type="ARBA" id="ARBA00008668"/>
    </source>
</evidence>
<dbReference type="Proteomes" id="UP000032900">
    <property type="component" value="Unassembled WGS sequence"/>
</dbReference>
<evidence type="ECO:0000313" key="4">
    <source>
        <dbReference type="EMBL" id="GAO30164.1"/>
    </source>
</evidence>
<dbReference type="STRING" id="1236989.JCM15548_12417"/>
<evidence type="ECO:0000256" key="2">
    <source>
        <dbReference type="ARBA" id="ARBA00022801"/>
    </source>
</evidence>
<accession>A0A0E9LY33</accession>
<dbReference type="CDD" id="cd01821">
    <property type="entry name" value="Rhamnogalacturan_acetylesterase_like"/>
    <property type="match status" value="1"/>
</dbReference>
<evidence type="ECO:0000313" key="5">
    <source>
        <dbReference type="Proteomes" id="UP000032900"/>
    </source>
</evidence>
<reference evidence="4 5" key="1">
    <citation type="journal article" date="2015" name="Microbes Environ.">
        <title>Distribution and evolution of nitrogen fixation genes in the phylum bacteroidetes.</title>
        <authorList>
            <person name="Inoue J."/>
            <person name="Oshima K."/>
            <person name="Suda W."/>
            <person name="Sakamoto M."/>
            <person name="Iino T."/>
            <person name="Noda S."/>
            <person name="Hongoh Y."/>
            <person name="Hattori M."/>
            <person name="Ohkuma M."/>
        </authorList>
    </citation>
    <scope>NUCLEOTIDE SEQUENCE [LARGE SCALE GENOMIC DNA]</scope>
    <source>
        <strain evidence="4">JCM 15548</strain>
    </source>
</reference>
<protein>
    <submittedName>
        <fullName evidence="4">Rhamnogalacturonan acetylesterase</fullName>
    </submittedName>
</protein>
<sequence length="239" mass="27179">MMILAVTCQPKDDTITLFLAGDSTVADKPYKEGNPEKGWGQVFPLYFEEGVKVENHAVNGRSTKSFKDQGRWDAMLDRVSPGDYVLVEFGHNDSKAHDTTRYAPAYGAYTEHLRQFVLDVRDKKATPVLLTPIVRRLFDEQGSLVETHGDYPDAVRQVAQEMEVILIDLHASTRLMVDQFGQERSKKLFLHIDTMEYAHLQKPIEDDTHLSAYGAFKVADMVVEQLKENTPELTPYFKP</sequence>
<name>A0A0E9LY33_9BACT</name>
<organism evidence="4 5">
    <name type="scientific">Geofilum rubicundum JCM 15548</name>
    <dbReference type="NCBI Taxonomy" id="1236989"/>
    <lineage>
        <taxon>Bacteria</taxon>
        <taxon>Pseudomonadati</taxon>
        <taxon>Bacteroidota</taxon>
        <taxon>Bacteroidia</taxon>
        <taxon>Marinilabiliales</taxon>
        <taxon>Marinilabiliaceae</taxon>
        <taxon>Geofilum</taxon>
    </lineage>
</organism>
<keyword evidence="5" id="KW-1185">Reference proteome</keyword>
<dbReference type="SUPFAM" id="SSF52266">
    <property type="entry name" value="SGNH hydrolase"/>
    <property type="match status" value="1"/>
</dbReference>
<proteinExistence type="inferred from homology"/>
<dbReference type="PANTHER" id="PTHR43695">
    <property type="entry name" value="PUTATIVE (AFU_ORTHOLOGUE AFUA_2G17250)-RELATED"/>
    <property type="match status" value="1"/>
</dbReference>
<comment type="caution">
    <text evidence="4">The sequence shown here is derived from an EMBL/GenBank/DDBJ whole genome shotgun (WGS) entry which is preliminary data.</text>
</comment>
<feature type="domain" description="SGNH hydrolase-type esterase" evidence="3">
    <location>
        <begin position="21"/>
        <end position="181"/>
    </location>
</feature>
<dbReference type="EMBL" id="BAZW01000019">
    <property type="protein sequence ID" value="GAO30164.1"/>
    <property type="molecule type" value="Genomic_DNA"/>
</dbReference>